<dbReference type="EMBL" id="CP121689">
    <property type="protein sequence ID" value="WZL75322.1"/>
    <property type="molecule type" value="Genomic_DNA"/>
</dbReference>
<keyword evidence="2" id="KW-1185">Reference proteome</keyword>
<evidence type="ECO:0000313" key="2">
    <source>
        <dbReference type="Proteomes" id="UP001461341"/>
    </source>
</evidence>
<reference evidence="1 2" key="1">
    <citation type="submission" date="2023-03" db="EMBL/GenBank/DDBJ databases">
        <title>Novel Species.</title>
        <authorList>
            <person name="Ma S."/>
        </authorList>
    </citation>
    <scope>NUCLEOTIDE SEQUENCE [LARGE SCALE GENOMIC DNA]</scope>
    <source>
        <strain evidence="1 2">B11</strain>
    </source>
</reference>
<dbReference type="RefSeq" id="WP_369017468.1">
    <property type="nucleotide sequence ID" value="NZ_CP121689.1"/>
</dbReference>
<name>A0ABZ2Y8Y4_9BACT</name>
<accession>A0ABZ2Y8Y4</accession>
<evidence type="ECO:0008006" key="3">
    <source>
        <dbReference type="Google" id="ProtNLM"/>
    </source>
</evidence>
<proteinExistence type="predicted"/>
<dbReference type="Proteomes" id="UP001461341">
    <property type="component" value="Chromosome"/>
</dbReference>
<gene>
    <name evidence="1" type="ORF">QBE54_06895</name>
</gene>
<evidence type="ECO:0000313" key="1">
    <source>
        <dbReference type="EMBL" id="WZL75322.1"/>
    </source>
</evidence>
<organism evidence="1 2">
    <name type="scientific">Thermatribacter velox</name>
    <dbReference type="NCBI Taxonomy" id="3039681"/>
    <lineage>
        <taxon>Bacteria</taxon>
        <taxon>Pseudomonadati</taxon>
        <taxon>Atribacterota</taxon>
        <taxon>Atribacteria</taxon>
        <taxon>Atribacterales</taxon>
        <taxon>Thermatribacteraceae</taxon>
        <taxon>Thermatribacter</taxon>
    </lineage>
</organism>
<protein>
    <recommendedName>
        <fullName evidence="3">Segregation and condensation protein A</fullName>
    </recommendedName>
</protein>
<sequence length="199" mass="23306">MLDKWSKVDFAKTTSFMERVTLVEELLADIEQAISDILGDEEIEEPEPALDSSPYPEKSWLDEISELLAALYEREENLFKAPRERWSGLQRKKYSDLEELDLAELLKLCQTLLSAQKMENVLPLDAQFATLVEKCRQRVLAIIKKQEKKEYAWSVFFEHVRSKKEAIATFLVLLDLVFRKVLFLRERNGDYVLSTKDER</sequence>